<gene>
    <name evidence="18" type="ORF">RFI_34923</name>
</gene>
<sequence length="892" mass="101216">KKTTGFLDKELIREILDKNNPCIKEHVVPDEVYYQKAIKINEILHNGSINKNNRARVVATMLLALLKDNYINRENNCFSMINELNSRAEEILHEKDKRGFIHCIKISVPPTPDNHIKFRKALLEAVQELDSINIRSAMNSGTDILGRFYEQFLKYGNGSKEIGIVLTPRHIARFAVDVLNITNKDKVLDPACGTGGFLVSAFDKVKSEVDKEELEKFKTEGIYGIEQDPEVVALALVNMIFRGDGRANLEEGNCFTSKKFIDLKVSKVLMNPPFALKKSDEKEYKFIDFALNKMEKGGYLFAVIPSSVMFRSKNFKDWRVKMLENNTLKAVIKLPDALFYPVSVCTSAIIIQKGVKHDKNANGVMINSQKNNNIEEIRNALASHLNSIKLGQSKQQFIQKPIDFDKYLECSSEAYLEDKDYSKDEIEAQAKIPIDFYFKIQKCQSGNLENYPTGDIPFVSNTSLNNGVVKYVVLSEEKELIKNVPCIAINGFGFATIQTHPFIGSGNGGGYVSALIPKKEMTMLELAYYAGQLNLKSWCFSYGRRAVKHRLSAIKLSEFKKESINPNILSNIKNDLVSEIDSFVKKINSKSDTTWLIMNELKRRGYELFYYIPTNLIQVNGKILAIGNFIKIKKYQPMVYEIGKRQTLNLEDASAILIRQNPPLNMEYLTSTYLLEVIKHKVLILNNPSQIRNCPEKLFVTNFPQFCPPTIIASNYNHEVKKFITSHKEVVIKPIYDFGGSYIKKISLRSKNIKEIIKKYQLKFGNFIIQKFLPFVIEGDKRIILLDGEILGAIKRIPKAGDFRANLVVGGKAAKVEITKNDLVICRTLRPELKRRGLMIAGIDIIGNNLIEINVTSPTGLVAINKLYNQKSEVYVVNAIERKLKDAIKTYG</sequence>
<dbReference type="InterPro" id="IPR051537">
    <property type="entry name" value="DNA_Adenine_Mtase"/>
</dbReference>
<keyword evidence="10 16" id="KW-0547">Nucleotide-binding</keyword>
<evidence type="ECO:0000313" key="18">
    <source>
        <dbReference type="EMBL" id="ETO02508.1"/>
    </source>
</evidence>
<evidence type="ECO:0000256" key="11">
    <source>
        <dbReference type="ARBA" id="ARBA00022747"/>
    </source>
</evidence>
<evidence type="ECO:0000256" key="16">
    <source>
        <dbReference type="PROSITE-ProRule" id="PRU00409"/>
    </source>
</evidence>
<evidence type="ECO:0000259" key="17">
    <source>
        <dbReference type="PROSITE" id="PS50975"/>
    </source>
</evidence>
<dbReference type="NCBIfam" id="NF003573">
    <property type="entry name" value="PRK05246.1"/>
    <property type="match status" value="1"/>
</dbReference>
<name>X6LKP1_RETFI</name>
<dbReference type="InterPro" id="IPR016185">
    <property type="entry name" value="PreATP-grasp_dom_sf"/>
</dbReference>
<evidence type="ECO:0000313" key="19">
    <source>
        <dbReference type="Proteomes" id="UP000023152"/>
    </source>
</evidence>
<dbReference type="SUPFAM" id="SSF53335">
    <property type="entry name" value="S-adenosyl-L-methionine-dependent methyltransferases"/>
    <property type="match status" value="1"/>
</dbReference>
<keyword evidence="6" id="KW-0808">Transferase</keyword>
<dbReference type="CDD" id="cd02440">
    <property type="entry name" value="AdoMet_MTases"/>
    <property type="match status" value="1"/>
</dbReference>
<dbReference type="PROSITE" id="PS50975">
    <property type="entry name" value="ATP_GRASP"/>
    <property type="match status" value="1"/>
</dbReference>
<dbReference type="GO" id="GO:0005524">
    <property type="term" value="F:ATP binding"/>
    <property type="evidence" value="ECO:0007669"/>
    <property type="project" value="UniProtKB-UniRule"/>
</dbReference>
<dbReference type="EMBL" id="ASPP01035621">
    <property type="protein sequence ID" value="ETO02508.1"/>
    <property type="molecule type" value="Genomic_DNA"/>
</dbReference>
<dbReference type="Pfam" id="PF02384">
    <property type="entry name" value="N6_Mtase"/>
    <property type="match status" value="1"/>
</dbReference>
<dbReference type="Gene3D" id="3.30.1490.20">
    <property type="entry name" value="ATP-grasp fold, A domain"/>
    <property type="match status" value="1"/>
</dbReference>
<dbReference type="AlphaFoldDB" id="X6LKP1"/>
<feature type="non-terminal residue" evidence="18">
    <location>
        <position position="1"/>
    </location>
</feature>
<dbReference type="EC" id="2.1.1.72" evidence="3"/>
<dbReference type="Pfam" id="PF02951">
    <property type="entry name" value="GSH-S_N"/>
    <property type="match status" value="1"/>
</dbReference>
<evidence type="ECO:0000256" key="15">
    <source>
        <dbReference type="ARBA" id="ARBA00047942"/>
    </source>
</evidence>
<dbReference type="GO" id="GO:0003677">
    <property type="term" value="F:DNA binding"/>
    <property type="evidence" value="ECO:0007669"/>
    <property type="project" value="InterPro"/>
</dbReference>
<evidence type="ECO:0000256" key="2">
    <source>
        <dbReference type="ARBA" id="ARBA00001946"/>
    </source>
</evidence>
<keyword evidence="4" id="KW-0436">Ligase</keyword>
<comment type="cofactor">
    <cofactor evidence="2">
        <name>Mg(2+)</name>
        <dbReference type="ChEBI" id="CHEBI:18420"/>
    </cofactor>
</comment>
<proteinExistence type="inferred from homology"/>
<comment type="cofactor">
    <cofactor evidence="1">
        <name>Mn(2+)</name>
        <dbReference type="ChEBI" id="CHEBI:29035"/>
    </cofactor>
</comment>
<dbReference type="InterPro" id="IPR004218">
    <property type="entry name" value="GSHS_ATP-bd"/>
</dbReference>
<keyword evidence="14" id="KW-0464">Manganese</keyword>
<dbReference type="GO" id="GO:0008170">
    <property type="term" value="F:N-methyltransferase activity"/>
    <property type="evidence" value="ECO:0007669"/>
    <property type="project" value="InterPro"/>
</dbReference>
<evidence type="ECO:0000256" key="1">
    <source>
        <dbReference type="ARBA" id="ARBA00001936"/>
    </source>
</evidence>
<keyword evidence="8" id="KW-0949">S-adenosyl-L-methionine</keyword>
<dbReference type="Pfam" id="PF02955">
    <property type="entry name" value="GSH-S_ATP"/>
    <property type="match status" value="1"/>
</dbReference>
<dbReference type="Proteomes" id="UP000023152">
    <property type="component" value="Unassembled WGS sequence"/>
</dbReference>
<dbReference type="PRINTS" id="PR00507">
    <property type="entry name" value="N12N6MTFRASE"/>
</dbReference>
<evidence type="ECO:0000256" key="14">
    <source>
        <dbReference type="ARBA" id="ARBA00023211"/>
    </source>
</evidence>
<dbReference type="InterPro" id="IPR011761">
    <property type="entry name" value="ATP-grasp"/>
</dbReference>
<evidence type="ECO:0000256" key="7">
    <source>
        <dbReference type="ARBA" id="ARBA00022684"/>
    </source>
</evidence>
<dbReference type="InterPro" id="IPR006284">
    <property type="entry name" value="Glut_synth_pro"/>
</dbReference>
<keyword evidence="5 18" id="KW-0489">Methyltransferase</keyword>
<dbReference type="GO" id="GO:0004363">
    <property type="term" value="F:glutathione synthase activity"/>
    <property type="evidence" value="ECO:0007669"/>
    <property type="project" value="InterPro"/>
</dbReference>
<dbReference type="PANTHER" id="PTHR42933:SF3">
    <property type="entry name" value="TYPE I RESTRICTION ENZYME MJAVIII METHYLASE SUBUNIT"/>
    <property type="match status" value="1"/>
</dbReference>
<comment type="caution">
    <text evidence="18">The sequence shown here is derived from an EMBL/GenBank/DDBJ whole genome shotgun (WGS) entry which is preliminary data.</text>
</comment>
<feature type="domain" description="ATP-grasp" evidence="17">
    <location>
        <begin position="697"/>
        <end position="885"/>
    </location>
</feature>
<dbReference type="HAMAP" id="MF_00162">
    <property type="entry name" value="GSH_S"/>
    <property type="match status" value="1"/>
</dbReference>
<keyword evidence="7" id="KW-0317">Glutathione biosynthesis</keyword>
<dbReference type="InterPro" id="IPR004215">
    <property type="entry name" value="GSHS_N"/>
</dbReference>
<keyword evidence="19" id="KW-1185">Reference proteome</keyword>
<keyword evidence="9" id="KW-0479">Metal-binding</keyword>
<evidence type="ECO:0000256" key="9">
    <source>
        <dbReference type="ARBA" id="ARBA00022723"/>
    </source>
</evidence>
<accession>X6LKP1</accession>
<dbReference type="GO" id="GO:0009307">
    <property type="term" value="P:DNA restriction-modification system"/>
    <property type="evidence" value="ECO:0007669"/>
    <property type="project" value="UniProtKB-KW"/>
</dbReference>
<protein>
    <recommendedName>
        <fullName evidence="3">site-specific DNA-methyltransferase (adenine-specific)</fullName>
        <ecNumber evidence="3">2.1.1.72</ecNumber>
    </recommendedName>
</protein>
<reference evidence="18 19" key="1">
    <citation type="journal article" date="2013" name="Curr. Biol.">
        <title>The Genome of the Foraminiferan Reticulomyxa filosa.</title>
        <authorList>
            <person name="Glockner G."/>
            <person name="Hulsmann N."/>
            <person name="Schleicher M."/>
            <person name="Noegel A.A."/>
            <person name="Eichinger L."/>
            <person name="Gallinger C."/>
            <person name="Pawlowski J."/>
            <person name="Sierra R."/>
            <person name="Euteneuer U."/>
            <person name="Pillet L."/>
            <person name="Moustafa A."/>
            <person name="Platzer M."/>
            <person name="Groth M."/>
            <person name="Szafranski K."/>
            <person name="Schliwa M."/>
        </authorList>
    </citation>
    <scope>NUCLEOTIDE SEQUENCE [LARGE SCALE GENOMIC DNA]</scope>
</reference>
<dbReference type="SUPFAM" id="SSF52440">
    <property type="entry name" value="PreATP-grasp domain"/>
    <property type="match status" value="1"/>
</dbReference>
<evidence type="ECO:0000256" key="12">
    <source>
        <dbReference type="ARBA" id="ARBA00022840"/>
    </source>
</evidence>
<dbReference type="GO" id="GO:0046872">
    <property type="term" value="F:metal ion binding"/>
    <property type="evidence" value="ECO:0007669"/>
    <property type="project" value="UniProtKB-KW"/>
</dbReference>
<dbReference type="InterPro" id="IPR003356">
    <property type="entry name" value="DNA_methylase_A-5"/>
</dbReference>
<evidence type="ECO:0000256" key="8">
    <source>
        <dbReference type="ARBA" id="ARBA00022691"/>
    </source>
</evidence>
<dbReference type="OrthoDB" id="5593413at2759"/>
<evidence type="ECO:0000256" key="5">
    <source>
        <dbReference type="ARBA" id="ARBA00022603"/>
    </source>
</evidence>
<keyword evidence="13" id="KW-0460">Magnesium</keyword>
<dbReference type="GO" id="GO:0009007">
    <property type="term" value="F:site-specific DNA-methyltransferase (adenine-specific) activity"/>
    <property type="evidence" value="ECO:0007669"/>
    <property type="project" value="UniProtKB-EC"/>
</dbReference>
<evidence type="ECO:0000256" key="13">
    <source>
        <dbReference type="ARBA" id="ARBA00022842"/>
    </source>
</evidence>
<evidence type="ECO:0000256" key="3">
    <source>
        <dbReference type="ARBA" id="ARBA00011900"/>
    </source>
</evidence>
<organism evidence="18 19">
    <name type="scientific">Reticulomyxa filosa</name>
    <dbReference type="NCBI Taxonomy" id="46433"/>
    <lineage>
        <taxon>Eukaryota</taxon>
        <taxon>Sar</taxon>
        <taxon>Rhizaria</taxon>
        <taxon>Retaria</taxon>
        <taxon>Foraminifera</taxon>
        <taxon>Monothalamids</taxon>
        <taxon>Reticulomyxidae</taxon>
        <taxon>Reticulomyxa</taxon>
    </lineage>
</organism>
<dbReference type="Gene3D" id="3.30.470.20">
    <property type="entry name" value="ATP-grasp fold, B domain"/>
    <property type="match status" value="1"/>
</dbReference>
<dbReference type="InterPro" id="IPR029063">
    <property type="entry name" value="SAM-dependent_MTases_sf"/>
</dbReference>
<dbReference type="SUPFAM" id="SSF56059">
    <property type="entry name" value="Glutathione synthetase ATP-binding domain-like"/>
    <property type="match status" value="1"/>
</dbReference>
<dbReference type="NCBIfam" id="TIGR01380">
    <property type="entry name" value="glut_syn"/>
    <property type="match status" value="1"/>
</dbReference>
<dbReference type="Gene3D" id="3.40.50.150">
    <property type="entry name" value="Vaccinia Virus protein VP39"/>
    <property type="match status" value="1"/>
</dbReference>
<keyword evidence="11" id="KW-0680">Restriction system</keyword>
<evidence type="ECO:0000256" key="6">
    <source>
        <dbReference type="ARBA" id="ARBA00022679"/>
    </source>
</evidence>
<evidence type="ECO:0000256" key="10">
    <source>
        <dbReference type="ARBA" id="ARBA00022741"/>
    </source>
</evidence>
<dbReference type="PANTHER" id="PTHR42933">
    <property type="entry name" value="SLR6095 PROTEIN"/>
    <property type="match status" value="1"/>
</dbReference>
<dbReference type="GO" id="GO:0032259">
    <property type="term" value="P:methylation"/>
    <property type="evidence" value="ECO:0007669"/>
    <property type="project" value="UniProtKB-KW"/>
</dbReference>
<keyword evidence="12 16" id="KW-0067">ATP-binding</keyword>
<evidence type="ECO:0000256" key="4">
    <source>
        <dbReference type="ARBA" id="ARBA00022598"/>
    </source>
</evidence>
<dbReference type="InterPro" id="IPR013815">
    <property type="entry name" value="ATP_grasp_subdomain_1"/>
</dbReference>
<dbReference type="Gene3D" id="3.40.50.20">
    <property type="match status" value="1"/>
</dbReference>
<comment type="catalytic activity">
    <reaction evidence="15">
        <text>a 2'-deoxyadenosine in DNA + S-adenosyl-L-methionine = an N(6)-methyl-2'-deoxyadenosine in DNA + S-adenosyl-L-homocysteine + H(+)</text>
        <dbReference type="Rhea" id="RHEA:15197"/>
        <dbReference type="Rhea" id="RHEA-COMP:12418"/>
        <dbReference type="Rhea" id="RHEA-COMP:12419"/>
        <dbReference type="ChEBI" id="CHEBI:15378"/>
        <dbReference type="ChEBI" id="CHEBI:57856"/>
        <dbReference type="ChEBI" id="CHEBI:59789"/>
        <dbReference type="ChEBI" id="CHEBI:90615"/>
        <dbReference type="ChEBI" id="CHEBI:90616"/>
        <dbReference type="EC" id="2.1.1.72"/>
    </reaction>
</comment>